<feature type="domain" description="Metallo-beta-lactamase" evidence="2">
    <location>
        <begin position="15"/>
        <end position="243"/>
    </location>
</feature>
<evidence type="ECO:0000313" key="5">
    <source>
        <dbReference type="Proteomes" id="UP000278035"/>
    </source>
</evidence>
<protein>
    <submittedName>
        <fullName evidence="4">MBL fold metallo-hydrolase</fullName>
    </submittedName>
</protein>
<evidence type="ECO:0000256" key="1">
    <source>
        <dbReference type="ARBA" id="ARBA00022801"/>
    </source>
</evidence>
<dbReference type="Gene3D" id="3.60.15.10">
    <property type="entry name" value="Ribonuclease Z/Hydroxyacylglutathione hydrolase-like"/>
    <property type="match status" value="1"/>
</dbReference>
<dbReference type="GO" id="GO:0016787">
    <property type="term" value="F:hydrolase activity"/>
    <property type="evidence" value="ECO:0007669"/>
    <property type="project" value="UniProtKB-KW"/>
</dbReference>
<dbReference type="PANTHER" id="PTHR11203:SF37">
    <property type="entry name" value="INTEGRATOR COMPLEX SUBUNIT 11"/>
    <property type="match status" value="1"/>
</dbReference>
<evidence type="ECO:0000259" key="2">
    <source>
        <dbReference type="SMART" id="SM00849"/>
    </source>
</evidence>
<dbReference type="EMBL" id="CP034015">
    <property type="protein sequence ID" value="AZG74822.1"/>
    <property type="molecule type" value="Genomic_DNA"/>
</dbReference>
<dbReference type="SUPFAM" id="SSF56281">
    <property type="entry name" value="Metallo-hydrolase/oxidoreductase"/>
    <property type="match status" value="1"/>
</dbReference>
<keyword evidence="5" id="KW-1185">Reference proteome</keyword>
<dbReference type="InterPro" id="IPR011108">
    <property type="entry name" value="RMMBL"/>
</dbReference>
<accession>A0A3G8M117</accession>
<dbReference type="OrthoDB" id="9803916at2"/>
<reference evidence="5" key="1">
    <citation type="submission" date="2018-11" db="EMBL/GenBank/DDBJ databases">
        <title>Shewanella sp. M2.</title>
        <authorList>
            <person name="Hwang Y.J."/>
            <person name="Hwang C.Y."/>
        </authorList>
    </citation>
    <scope>NUCLEOTIDE SEQUENCE [LARGE SCALE GENOMIC DNA]</scope>
    <source>
        <strain evidence="5">LMG 19866</strain>
    </source>
</reference>
<dbReference type="InterPro" id="IPR022712">
    <property type="entry name" value="Beta_Casp"/>
</dbReference>
<dbReference type="InterPro" id="IPR050698">
    <property type="entry name" value="MBL"/>
</dbReference>
<dbReference type="SMART" id="SM01027">
    <property type="entry name" value="Beta-Casp"/>
    <property type="match status" value="1"/>
</dbReference>
<dbReference type="InterPro" id="IPR001279">
    <property type="entry name" value="Metallo-B-lactamas"/>
</dbReference>
<dbReference type="AlphaFoldDB" id="A0A3G8M117"/>
<feature type="domain" description="Beta-Casp" evidence="3">
    <location>
        <begin position="256"/>
        <end position="382"/>
    </location>
</feature>
<evidence type="ECO:0000313" key="4">
    <source>
        <dbReference type="EMBL" id="AZG74822.1"/>
    </source>
</evidence>
<gene>
    <name evidence="4" type="ORF">EGC82_19955</name>
</gene>
<dbReference type="GO" id="GO:0004521">
    <property type="term" value="F:RNA endonuclease activity"/>
    <property type="evidence" value="ECO:0007669"/>
    <property type="project" value="TreeGrafter"/>
</dbReference>
<dbReference type="SMART" id="SM00849">
    <property type="entry name" value="Lactamase_B"/>
    <property type="match status" value="1"/>
</dbReference>
<dbReference type="Pfam" id="PF10996">
    <property type="entry name" value="Beta-Casp"/>
    <property type="match status" value="1"/>
</dbReference>
<sequence length="491" mass="54695">MDMTLQFHGATEEVTGSCHILTVNGQQVLLDCGLIQGSKADALRNHDPLPFDATQIHAVVLSHAHIDHSGRLPYLIKQGFTGPIYTQKATAQLCNIMLRDAAMLQERDTDRQNKKRAKHDLEPLEPLFTEEDVEHVIVQFVEVDYGQRVHIADAIEICLSDAGHILGSAVVELWLGDKSTQKKLVFSGDLGRAGMPILDDPTFIEQADLVLMESTYGDRTHRSWQETLVELKSIFKDTIHQSRGNILIPAFSVGRAQELLYLFHLYAKEWDLSGWRICLDSPMAIKATEVYVNNYPLMDDDFKRFTRLSPGHHPLLSCAEFINSTEESIELNEIHKGLIIIAGSGMCNGGRIRNHFVHNLWRKEADIIICGFQALGTPGRLLVDGADALTIHGQSVKVAARLHTVGGLSAHADQTELLCWYQHFNQSPPVILVHGESKAQQVLIEALNQHPAYKPKNSAIAKRGDCLDLNALPEFVWLNTLSDNPLEPSPS</sequence>
<evidence type="ECO:0000259" key="3">
    <source>
        <dbReference type="SMART" id="SM01027"/>
    </source>
</evidence>
<proteinExistence type="predicted"/>
<dbReference type="PANTHER" id="PTHR11203">
    <property type="entry name" value="CLEAVAGE AND POLYADENYLATION SPECIFICITY FACTOR FAMILY MEMBER"/>
    <property type="match status" value="1"/>
</dbReference>
<dbReference type="Pfam" id="PF16661">
    <property type="entry name" value="Lactamase_B_6"/>
    <property type="match status" value="1"/>
</dbReference>
<dbReference type="Pfam" id="PF07521">
    <property type="entry name" value="RMMBL"/>
    <property type="match status" value="1"/>
</dbReference>
<dbReference type="Proteomes" id="UP000278035">
    <property type="component" value="Chromosome"/>
</dbReference>
<keyword evidence="1 4" id="KW-0378">Hydrolase</keyword>
<dbReference type="InterPro" id="IPR036866">
    <property type="entry name" value="RibonucZ/Hydroxyglut_hydro"/>
</dbReference>
<dbReference type="CDD" id="cd16295">
    <property type="entry name" value="TTHA0252-CPSF-like_MBL-fold"/>
    <property type="match status" value="1"/>
</dbReference>
<dbReference type="RefSeq" id="WP_124732299.1">
    <property type="nucleotide sequence ID" value="NZ_CBCSKC010000048.1"/>
</dbReference>
<dbReference type="KEGG" id="slj:EGC82_19955"/>
<dbReference type="Gene3D" id="3.40.50.10890">
    <property type="match status" value="1"/>
</dbReference>
<name>A0A3G8M117_9GAMM</name>
<organism evidence="4 5">
    <name type="scientific">Shewanella livingstonensis</name>
    <dbReference type="NCBI Taxonomy" id="150120"/>
    <lineage>
        <taxon>Bacteria</taxon>
        <taxon>Pseudomonadati</taxon>
        <taxon>Pseudomonadota</taxon>
        <taxon>Gammaproteobacteria</taxon>
        <taxon>Alteromonadales</taxon>
        <taxon>Shewanellaceae</taxon>
        <taxon>Shewanella</taxon>
    </lineage>
</organism>